<evidence type="ECO:0000256" key="1">
    <source>
        <dbReference type="SAM" id="MobiDB-lite"/>
    </source>
</evidence>
<dbReference type="EMBL" id="JBFOLJ010000002">
    <property type="protein sequence ID" value="KAL2553482.1"/>
    <property type="molecule type" value="Genomic_DNA"/>
</dbReference>
<organism evidence="2 3">
    <name type="scientific">Forsythia ovata</name>
    <dbReference type="NCBI Taxonomy" id="205694"/>
    <lineage>
        <taxon>Eukaryota</taxon>
        <taxon>Viridiplantae</taxon>
        <taxon>Streptophyta</taxon>
        <taxon>Embryophyta</taxon>
        <taxon>Tracheophyta</taxon>
        <taxon>Spermatophyta</taxon>
        <taxon>Magnoliopsida</taxon>
        <taxon>eudicotyledons</taxon>
        <taxon>Gunneridae</taxon>
        <taxon>Pentapetalae</taxon>
        <taxon>asterids</taxon>
        <taxon>lamiids</taxon>
        <taxon>Lamiales</taxon>
        <taxon>Oleaceae</taxon>
        <taxon>Forsythieae</taxon>
        <taxon>Forsythia</taxon>
    </lineage>
</organism>
<name>A0ABD1WUU5_9LAMI</name>
<gene>
    <name evidence="2" type="ORF">Fot_07101</name>
</gene>
<feature type="region of interest" description="Disordered" evidence="1">
    <location>
        <begin position="1"/>
        <end position="21"/>
    </location>
</feature>
<protein>
    <recommendedName>
        <fullName evidence="4">Ribosomal protein L2</fullName>
    </recommendedName>
</protein>
<dbReference type="AlphaFoldDB" id="A0ABD1WUU5"/>
<sequence>MGRAKPSLASKSRGLRSHKPAIKRSSLKSSIGFLKGSRMTRLCIGPSSRIAFGMEWARSCTAVLEYRLRSLTTTTDSVTNYPERNEALPSASLQRQDQHGQGQLQVGTSGLRLYVDDNLFTHSLSESVNSHLSWPVVTLPVNAFENSQYLQSILVQ</sequence>
<accession>A0ABD1WUU5</accession>
<evidence type="ECO:0000313" key="3">
    <source>
        <dbReference type="Proteomes" id="UP001604277"/>
    </source>
</evidence>
<reference evidence="3" key="1">
    <citation type="submission" date="2024-07" db="EMBL/GenBank/DDBJ databases">
        <title>Two chromosome-level genome assemblies of Korean endemic species Abeliophyllum distichum and Forsythia ovata (Oleaceae).</title>
        <authorList>
            <person name="Jang H."/>
        </authorList>
    </citation>
    <scope>NUCLEOTIDE SEQUENCE [LARGE SCALE GENOMIC DNA]</scope>
</reference>
<comment type="caution">
    <text evidence="2">The sequence shown here is derived from an EMBL/GenBank/DDBJ whole genome shotgun (WGS) entry which is preliminary data.</text>
</comment>
<dbReference type="Proteomes" id="UP001604277">
    <property type="component" value="Unassembled WGS sequence"/>
</dbReference>
<proteinExistence type="predicted"/>
<keyword evidence="3" id="KW-1185">Reference proteome</keyword>
<evidence type="ECO:0000313" key="2">
    <source>
        <dbReference type="EMBL" id="KAL2553482.1"/>
    </source>
</evidence>
<evidence type="ECO:0008006" key="4">
    <source>
        <dbReference type="Google" id="ProtNLM"/>
    </source>
</evidence>